<dbReference type="EMBL" id="JTCM02000009">
    <property type="protein sequence ID" value="NEU72327.1"/>
    <property type="molecule type" value="Genomic_DNA"/>
</dbReference>
<sequence>MVGLFAFVRSHIYFVTAVRSLVERHQGAIALQQKLSKASTYSKRRSKFLIDS</sequence>
<name>A0A846H3Z1_9CYAN</name>
<dbReference type="Proteomes" id="UP000031549">
    <property type="component" value="Unassembled WGS sequence"/>
</dbReference>
<gene>
    <name evidence="1" type="ORF">PI95_007000</name>
</gene>
<reference evidence="1 2" key="1">
    <citation type="journal article" date="2015" name="Genome Announc.">
        <title>Draft Genome Sequence of Cyanobacterium Hassallia byssoidea Strain VB512170, Isolated from Monuments in India.</title>
        <authorList>
            <person name="Singh D."/>
            <person name="Chandrababunaidu M.M."/>
            <person name="Panda A."/>
            <person name="Sen D."/>
            <person name="Bhattacharyya S."/>
            <person name="Adhikary S.P."/>
            <person name="Tripathy S."/>
        </authorList>
    </citation>
    <scope>NUCLEOTIDE SEQUENCE [LARGE SCALE GENOMIC DNA]</scope>
    <source>
        <strain evidence="1 2">VB512170</strain>
    </source>
</reference>
<accession>A0A846H3Z1</accession>
<evidence type="ECO:0000313" key="2">
    <source>
        <dbReference type="Proteomes" id="UP000031549"/>
    </source>
</evidence>
<protein>
    <submittedName>
        <fullName evidence="1">Uncharacterized protein</fullName>
    </submittedName>
</protein>
<organism evidence="1 2">
    <name type="scientific">Hassallia byssoidea VB512170</name>
    <dbReference type="NCBI Taxonomy" id="1304833"/>
    <lineage>
        <taxon>Bacteria</taxon>
        <taxon>Bacillati</taxon>
        <taxon>Cyanobacteriota</taxon>
        <taxon>Cyanophyceae</taxon>
        <taxon>Nostocales</taxon>
        <taxon>Tolypothrichaceae</taxon>
        <taxon>Hassallia</taxon>
    </lineage>
</organism>
<comment type="caution">
    <text evidence="1">The sequence shown here is derived from an EMBL/GenBank/DDBJ whole genome shotgun (WGS) entry which is preliminary data.</text>
</comment>
<proteinExistence type="predicted"/>
<evidence type="ECO:0000313" key="1">
    <source>
        <dbReference type="EMBL" id="NEU72327.1"/>
    </source>
</evidence>
<dbReference type="AlphaFoldDB" id="A0A846H3Z1"/>
<keyword evidence="2" id="KW-1185">Reference proteome</keyword>